<name>A0A926D1L5_9FIRM</name>
<evidence type="ECO:0000256" key="7">
    <source>
        <dbReference type="SAM" id="Phobius"/>
    </source>
</evidence>
<dbReference type="GO" id="GO:0005886">
    <property type="term" value="C:plasma membrane"/>
    <property type="evidence" value="ECO:0007669"/>
    <property type="project" value="UniProtKB-SubCell"/>
</dbReference>
<keyword evidence="4 7" id="KW-0812">Transmembrane</keyword>
<dbReference type="PANTHER" id="PTHR32309:SF13">
    <property type="entry name" value="FERRIC ENTEROBACTIN TRANSPORT PROTEIN FEPE"/>
    <property type="match status" value="1"/>
</dbReference>
<sequence length="219" mass="23730">MKELSIKDVFKSILGHAKLIVLVVFAVVVVTSFYTFKMMPDEYTSDTTLYVLTQQNENVISSSDLSASALLVNDYRELVLSYKVTSAVAQQLGLESLKGYDINVTSLSNTRLIQISVTGREPQMAANIANGLAQVFSQSVTDIMRVDNVSVIDEARVAEKPSGPARERTIVLAAMVTALVMMLIAILKDALNTTLKTAADVEQQVGLSVLAQVARVDGK</sequence>
<dbReference type="InterPro" id="IPR003856">
    <property type="entry name" value="LPS_length_determ_N"/>
</dbReference>
<dbReference type="RefSeq" id="WP_138294453.1">
    <property type="nucleotide sequence ID" value="NZ_JACRSO010000003.1"/>
</dbReference>
<evidence type="ECO:0000259" key="8">
    <source>
        <dbReference type="Pfam" id="PF02706"/>
    </source>
</evidence>
<organism evidence="9 10">
    <name type="scientific">Luoshenia tenuis</name>
    <dbReference type="NCBI Taxonomy" id="2763654"/>
    <lineage>
        <taxon>Bacteria</taxon>
        <taxon>Bacillati</taxon>
        <taxon>Bacillota</taxon>
        <taxon>Clostridia</taxon>
        <taxon>Christensenellales</taxon>
        <taxon>Christensenellaceae</taxon>
        <taxon>Luoshenia</taxon>
    </lineage>
</organism>
<comment type="similarity">
    <text evidence="2">Belongs to the CpsC/CapA family.</text>
</comment>
<dbReference type="GO" id="GO:0004713">
    <property type="term" value="F:protein tyrosine kinase activity"/>
    <property type="evidence" value="ECO:0007669"/>
    <property type="project" value="TreeGrafter"/>
</dbReference>
<reference evidence="9" key="1">
    <citation type="submission" date="2020-08" db="EMBL/GenBank/DDBJ databases">
        <title>Genome public.</title>
        <authorList>
            <person name="Liu C."/>
            <person name="Sun Q."/>
        </authorList>
    </citation>
    <scope>NUCLEOTIDE SEQUENCE</scope>
    <source>
        <strain evidence="9">NSJ-44</strain>
    </source>
</reference>
<evidence type="ECO:0000256" key="4">
    <source>
        <dbReference type="ARBA" id="ARBA00022692"/>
    </source>
</evidence>
<accession>A0A926D1L5</accession>
<feature type="domain" description="Polysaccharide chain length determinant N-terminal" evidence="8">
    <location>
        <begin position="3"/>
        <end position="92"/>
    </location>
</feature>
<comment type="caution">
    <text evidence="9">The sequence shown here is derived from an EMBL/GenBank/DDBJ whole genome shotgun (WGS) entry which is preliminary data.</text>
</comment>
<evidence type="ECO:0000256" key="6">
    <source>
        <dbReference type="ARBA" id="ARBA00023136"/>
    </source>
</evidence>
<protein>
    <recommendedName>
        <fullName evidence="8">Polysaccharide chain length determinant N-terminal domain-containing protein</fullName>
    </recommendedName>
</protein>
<dbReference type="AlphaFoldDB" id="A0A926D1L5"/>
<evidence type="ECO:0000256" key="1">
    <source>
        <dbReference type="ARBA" id="ARBA00004651"/>
    </source>
</evidence>
<dbReference type="Pfam" id="PF02706">
    <property type="entry name" value="Wzz"/>
    <property type="match status" value="1"/>
</dbReference>
<proteinExistence type="inferred from homology"/>
<keyword evidence="3" id="KW-1003">Cell membrane</keyword>
<comment type="subcellular location">
    <subcellularLocation>
        <location evidence="1">Cell membrane</location>
        <topology evidence="1">Multi-pass membrane protein</topology>
    </subcellularLocation>
</comment>
<feature type="transmembrane region" description="Helical" evidence="7">
    <location>
        <begin position="169"/>
        <end position="187"/>
    </location>
</feature>
<evidence type="ECO:0000256" key="2">
    <source>
        <dbReference type="ARBA" id="ARBA00006683"/>
    </source>
</evidence>
<evidence type="ECO:0000256" key="5">
    <source>
        <dbReference type="ARBA" id="ARBA00022989"/>
    </source>
</evidence>
<keyword evidence="5 7" id="KW-1133">Transmembrane helix</keyword>
<keyword evidence="10" id="KW-1185">Reference proteome</keyword>
<evidence type="ECO:0000313" key="9">
    <source>
        <dbReference type="EMBL" id="MBC8529556.1"/>
    </source>
</evidence>
<evidence type="ECO:0000313" key="10">
    <source>
        <dbReference type="Proteomes" id="UP000654279"/>
    </source>
</evidence>
<dbReference type="InterPro" id="IPR050445">
    <property type="entry name" value="Bact_polysacc_biosynth/exp"/>
</dbReference>
<evidence type="ECO:0000256" key="3">
    <source>
        <dbReference type="ARBA" id="ARBA00022475"/>
    </source>
</evidence>
<dbReference type="Proteomes" id="UP000654279">
    <property type="component" value="Unassembled WGS sequence"/>
</dbReference>
<feature type="transmembrane region" description="Helical" evidence="7">
    <location>
        <begin position="13"/>
        <end position="36"/>
    </location>
</feature>
<gene>
    <name evidence="9" type="ORF">H8699_08975</name>
</gene>
<dbReference type="EMBL" id="JACRSO010000003">
    <property type="protein sequence ID" value="MBC8529556.1"/>
    <property type="molecule type" value="Genomic_DNA"/>
</dbReference>
<keyword evidence="6 7" id="KW-0472">Membrane</keyword>
<dbReference type="PANTHER" id="PTHR32309">
    <property type="entry name" value="TYROSINE-PROTEIN KINASE"/>
    <property type="match status" value="1"/>
</dbReference>